<proteinExistence type="predicted"/>
<organism evidence="2">
    <name type="scientific">uncultured marine virus</name>
    <dbReference type="NCBI Taxonomy" id="186617"/>
    <lineage>
        <taxon>Viruses</taxon>
        <taxon>environmental samples</taxon>
    </lineage>
</organism>
<feature type="region of interest" description="Disordered" evidence="1">
    <location>
        <begin position="26"/>
        <end position="53"/>
    </location>
</feature>
<accession>A0A0F7L312</accession>
<evidence type="ECO:0000256" key="1">
    <source>
        <dbReference type="SAM" id="MobiDB-lite"/>
    </source>
</evidence>
<dbReference type="EMBL" id="KR029577">
    <property type="protein sequence ID" value="AKH45888.1"/>
    <property type="molecule type" value="Genomic_DNA"/>
</dbReference>
<sequence length="53" mass="5804">MHNAPEPLPYSLRLVSCKQSSVPFTISPSRSCKNAPRESRESAISGPGTMIRM</sequence>
<reference evidence="2" key="1">
    <citation type="journal article" date="2015" name="Front. Microbiol.">
        <title>Combining genomic sequencing methods to explore viral diversity and reveal potential virus-host interactions.</title>
        <authorList>
            <person name="Chow C.E."/>
            <person name="Winget D.M."/>
            <person name="White R.A.III."/>
            <person name="Hallam S.J."/>
            <person name="Suttle C.A."/>
        </authorList>
    </citation>
    <scope>NUCLEOTIDE SEQUENCE</scope>
    <source>
        <strain evidence="2">Anoxic3_1</strain>
    </source>
</reference>
<reference evidence="2" key="2">
    <citation type="submission" date="2015-03" db="EMBL/GenBank/DDBJ databases">
        <authorList>
            <person name="Chow C.-E.T."/>
            <person name="Winget D.M."/>
            <person name="White R.A.III."/>
            <person name="Hallam S.J."/>
            <person name="Suttle C.A."/>
        </authorList>
    </citation>
    <scope>NUCLEOTIDE SEQUENCE</scope>
    <source>
        <strain evidence="2">Anoxic3_1</strain>
    </source>
</reference>
<evidence type="ECO:0000313" key="2">
    <source>
        <dbReference type="EMBL" id="AKH45888.1"/>
    </source>
</evidence>
<name>A0A0F7L312_9VIRU</name>
<protein>
    <submittedName>
        <fullName evidence="2">Uncharacterized protein</fullName>
    </submittedName>
</protein>